<evidence type="ECO:0000313" key="1">
    <source>
        <dbReference type="EMBL" id="QBD79022.1"/>
    </source>
</evidence>
<dbReference type="Proteomes" id="UP000290365">
    <property type="component" value="Chromosome"/>
</dbReference>
<name>A0A4P6JUP2_KTERU</name>
<dbReference type="Pfam" id="PF00300">
    <property type="entry name" value="His_Phos_1"/>
    <property type="match status" value="1"/>
</dbReference>
<proteinExistence type="predicted"/>
<accession>A0A4P6JUP2</accession>
<dbReference type="CDD" id="cd07067">
    <property type="entry name" value="HP_PGM_like"/>
    <property type="match status" value="1"/>
</dbReference>
<reference evidence="1 2" key="1">
    <citation type="submission" date="2019-01" db="EMBL/GenBank/DDBJ databases">
        <title>Ktedonosporobacter rubrisoli SCAWS-G2.</title>
        <authorList>
            <person name="Huang Y."/>
            <person name="Yan B."/>
        </authorList>
    </citation>
    <scope>NUCLEOTIDE SEQUENCE [LARGE SCALE GENOMIC DNA]</scope>
    <source>
        <strain evidence="1 2">SCAWS-G2</strain>
    </source>
</reference>
<dbReference type="InterPro" id="IPR029033">
    <property type="entry name" value="His_PPase_superfam"/>
</dbReference>
<dbReference type="GO" id="GO:0016791">
    <property type="term" value="F:phosphatase activity"/>
    <property type="evidence" value="ECO:0007669"/>
    <property type="project" value="TreeGrafter"/>
</dbReference>
<dbReference type="OrthoDB" id="9781415at2"/>
<gene>
    <name evidence="1" type="ORF">EPA93_24770</name>
</gene>
<keyword evidence="2" id="KW-1185">Reference proteome</keyword>
<dbReference type="EMBL" id="CP035758">
    <property type="protein sequence ID" value="QBD79022.1"/>
    <property type="molecule type" value="Genomic_DNA"/>
</dbReference>
<dbReference type="InterPro" id="IPR013078">
    <property type="entry name" value="His_Pase_superF_clade-1"/>
</dbReference>
<dbReference type="PANTHER" id="PTHR48100">
    <property type="entry name" value="BROAD-SPECIFICITY PHOSPHATASE YOR283W-RELATED"/>
    <property type="match status" value="1"/>
</dbReference>
<protein>
    <submittedName>
        <fullName evidence="1">Histidine phosphatase family protein</fullName>
    </submittedName>
</protein>
<dbReference type="PANTHER" id="PTHR48100:SF1">
    <property type="entry name" value="HISTIDINE PHOSPHATASE FAMILY PROTEIN-RELATED"/>
    <property type="match status" value="1"/>
</dbReference>
<dbReference type="Gene3D" id="3.40.50.1240">
    <property type="entry name" value="Phosphoglycerate mutase-like"/>
    <property type="match status" value="1"/>
</dbReference>
<dbReference type="KEGG" id="kbs:EPA93_24770"/>
<sequence>MGPMRCISARWPAPSYASSQTSQPTLSSSFNIKEEKVHSLKMSSVSSQEQAHIFLLAILKLEKSLMQDPFLARHEHAAELYLIRHGDAIPGPDEIIPSGIYNNLPLSQKGRSQAQALARRLKNVSFAAAYSSPLKRCLETGAPLLEQLDMQAILVEELKEVRLGSITPVPEFQQGDDLTPLTEALRARQAEIVRLAASTGTWDSIPNSEASRAFRQRIASALDEIAQRHIGERILVFAHAGVINAYAAEVLGLAKDFFFPCANTSITIVRAADQQRVLYVLNDIAHLQGSLAQS</sequence>
<dbReference type="SUPFAM" id="SSF53254">
    <property type="entry name" value="Phosphoglycerate mutase-like"/>
    <property type="match status" value="1"/>
</dbReference>
<dbReference type="SMART" id="SM00855">
    <property type="entry name" value="PGAM"/>
    <property type="match status" value="1"/>
</dbReference>
<dbReference type="InterPro" id="IPR050275">
    <property type="entry name" value="PGM_Phosphatase"/>
</dbReference>
<organism evidence="1 2">
    <name type="scientific">Ktedonosporobacter rubrisoli</name>
    <dbReference type="NCBI Taxonomy" id="2509675"/>
    <lineage>
        <taxon>Bacteria</taxon>
        <taxon>Bacillati</taxon>
        <taxon>Chloroflexota</taxon>
        <taxon>Ktedonobacteria</taxon>
        <taxon>Ktedonobacterales</taxon>
        <taxon>Ktedonosporobacteraceae</taxon>
        <taxon>Ktedonosporobacter</taxon>
    </lineage>
</organism>
<evidence type="ECO:0000313" key="2">
    <source>
        <dbReference type="Proteomes" id="UP000290365"/>
    </source>
</evidence>
<dbReference type="GO" id="GO:0005737">
    <property type="term" value="C:cytoplasm"/>
    <property type="evidence" value="ECO:0007669"/>
    <property type="project" value="TreeGrafter"/>
</dbReference>
<dbReference type="AlphaFoldDB" id="A0A4P6JUP2"/>